<keyword evidence="2" id="KW-1185">Reference proteome</keyword>
<comment type="caution">
    <text evidence="1">The sequence shown here is derived from an EMBL/GenBank/DDBJ whole genome shotgun (WGS) entry which is preliminary data.</text>
</comment>
<dbReference type="Proteomes" id="UP001153334">
    <property type="component" value="Unassembled WGS sequence"/>
</dbReference>
<dbReference type="EMBL" id="JAPESX010000113">
    <property type="protein sequence ID" value="KAJ8123193.1"/>
    <property type="molecule type" value="Genomic_DNA"/>
</dbReference>
<protein>
    <submittedName>
        <fullName evidence="1">Uncharacterized protein</fullName>
    </submittedName>
</protein>
<gene>
    <name evidence="1" type="ORF">ONZ43_g798</name>
</gene>
<evidence type="ECO:0000313" key="2">
    <source>
        <dbReference type="Proteomes" id="UP001153334"/>
    </source>
</evidence>
<sequence length="610" mass="65221">MPPSEEQQPSGAIELQTPSREPTLAPSGNSMVGYYEKDARSALSSRDQSGVSSASSQSSIVEGGATSEQFVEKAESLAKVKTAGTQNGDALHQIQTREDGTEYPTGLKLGLISLALCLSVFLIALDNSIIATAIPAITDAFHSLPDVGWYGSAYLLTTAALQLLFGKFYTFLSIKWVYLTAIFIFEIGSLICGVAQNSVTLIIGRAVAGLGSAGLFSGALLILAHSVPLAKRPLYTGLIGGVYGVASVAGPLLGGVFTDKVSWRWCFFINLPIGAVTIVVIALFFPDPVQKKPPQEPFMKRLMHFDPMGTLIFIPAIISLLLALQWGGTTYPWNNGRIIGLFVVFGVLLLVFLYIQWHQQEDATVPPRIFRNRTVMAGSFFAFAIGSAFFLFIYYIPIWFQSVQGVSAVNSGIRNLPMLLSVVVASLIAGGLITAFGYYTPFMIIGTILAAIGGGLLTTWTPETKTPTWIGYQILFGLGVGASLQQPLIAVQTVLDIKDVPVGTSVIAFMQTLGGALFVSVGNNVFNNKLVEQLAKRLPSVNPQEVILAGSTNLRKVLPAEIVPEVILSYNNALTTAFIVATALAAVAIFGAAFMEWKSVKGKKIEAGFA</sequence>
<organism evidence="1 2">
    <name type="scientific">Nemania bipapillata</name>
    <dbReference type="NCBI Taxonomy" id="110536"/>
    <lineage>
        <taxon>Eukaryota</taxon>
        <taxon>Fungi</taxon>
        <taxon>Dikarya</taxon>
        <taxon>Ascomycota</taxon>
        <taxon>Pezizomycotina</taxon>
        <taxon>Sordariomycetes</taxon>
        <taxon>Xylariomycetidae</taxon>
        <taxon>Xylariales</taxon>
        <taxon>Xylariaceae</taxon>
        <taxon>Nemania</taxon>
    </lineage>
</organism>
<evidence type="ECO:0000313" key="1">
    <source>
        <dbReference type="EMBL" id="KAJ8123193.1"/>
    </source>
</evidence>
<name>A0ACC2J7P0_9PEZI</name>
<reference evidence="1" key="1">
    <citation type="submission" date="2022-11" db="EMBL/GenBank/DDBJ databases">
        <title>Genome Sequence of Nemania bipapillata.</title>
        <authorList>
            <person name="Buettner E."/>
        </authorList>
    </citation>
    <scope>NUCLEOTIDE SEQUENCE</scope>
    <source>
        <strain evidence="1">CP14</strain>
    </source>
</reference>
<accession>A0ACC2J7P0</accession>
<proteinExistence type="predicted"/>